<protein>
    <submittedName>
        <fullName evidence="1">Uncharacterized protein</fullName>
    </submittedName>
</protein>
<dbReference type="EMBL" id="CP039352">
    <property type="protein sequence ID" value="QCE04480.1"/>
    <property type="molecule type" value="Genomic_DNA"/>
</dbReference>
<proteinExistence type="predicted"/>
<sequence>MGPHDGCCVHRVSICIGWHRKVRGYVSIYGAAILVRTRVCDRGICGADLWCCGNEGSGGHCSTTATSQGSRVATLLRNT</sequence>
<evidence type="ECO:0000313" key="1">
    <source>
        <dbReference type="EMBL" id="QCE04480.1"/>
    </source>
</evidence>
<organism evidence="1 2">
    <name type="scientific">Vigna unguiculata</name>
    <name type="common">Cowpea</name>
    <dbReference type="NCBI Taxonomy" id="3917"/>
    <lineage>
        <taxon>Eukaryota</taxon>
        <taxon>Viridiplantae</taxon>
        <taxon>Streptophyta</taxon>
        <taxon>Embryophyta</taxon>
        <taxon>Tracheophyta</taxon>
        <taxon>Spermatophyta</taxon>
        <taxon>Magnoliopsida</taxon>
        <taxon>eudicotyledons</taxon>
        <taxon>Gunneridae</taxon>
        <taxon>Pentapetalae</taxon>
        <taxon>rosids</taxon>
        <taxon>fabids</taxon>
        <taxon>Fabales</taxon>
        <taxon>Fabaceae</taxon>
        <taxon>Papilionoideae</taxon>
        <taxon>50 kb inversion clade</taxon>
        <taxon>NPAAA clade</taxon>
        <taxon>indigoferoid/millettioid clade</taxon>
        <taxon>Phaseoleae</taxon>
        <taxon>Vigna</taxon>
    </lineage>
</organism>
<keyword evidence="2" id="KW-1185">Reference proteome</keyword>
<reference evidence="1 2" key="1">
    <citation type="submission" date="2019-04" db="EMBL/GenBank/DDBJ databases">
        <title>An improved genome assembly and genetic linkage map for asparagus bean, Vigna unguiculata ssp. sesquipedialis.</title>
        <authorList>
            <person name="Xia Q."/>
            <person name="Zhang R."/>
            <person name="Dong Y."/>
        </authorList>
    </citation>
    <scope>NUCLEOTIDE SEQUENCE [LARGE SCALE GENOMIC DNA]</scope>
    <source>
        <tissue evidence="1">Leaf</tissue>
    </source>
</reference>
<evidence type="ECO:0000313" key="2">
    <source>
        <dbReference type="Proteomes" id="UP000501690"/>
    </source>
</evidence>
<dbReference type="Proteomes" id="UP000501690">
    <property type="component" value="Linkage Group LG8"/>
</dbReference>
<accession>A0A4D6MSI5</accession>
<gene>
    <name evidence="1" type="ORF">DEO72_LG8g2516</name>
</gene>
<dbReference type="AlphaFoldDB" id="A0A4D6MSI5"/>
<name>A0A4D6MSI5_VIGUN</name>